<proteinExistence type="predicted"/>
<protein>
    <submittedName>
        <fullName evidence="1">Uncharacterized protein</fullName>
    </submittedName>
</protein>
<reference evidence="1" key="1">
    <citation type="submission" date="2018-05" db="EMBL/GenBank/DDBJ databases">
        <authorList>
            <person name="Lanie J.A."/>
            <person name="Ng W.-L."/>
            <person name="Kazmierczak K.M."/>
            <person name="Andrzejewski T.M."/>
            <person name="Davidsen T.M."/>
            <person name="Wayne K.J."/>
            <person name="Tettelin H."/>
            <person name="Glass J.I."/>
            <person name="Rusch D."/>
            <person name="Podicherti R."/>
            <person name="Tsui H.-C.T."/>
            <person name="Winkler M.E."/>
        </authorList>
    </citation>
    <scope>NUCLEOTIDE SEQUENCE</scope>
</reference>
<dbReference type="EMBL" id="UINC01036703">
    <property type="protein sequence ID" value="SVB31077.1"/>
    <property type="molecule type" value="Genomic_DNA"/>
</dbReference>
<gene>
    <name evidence="1" type="ORF">METZ01_LOCUS183931</name>
</gene>
<evidence type="ECO:0000313" key="1">
    <source>
        <dbReference type="EMBL" id="SVB31077.1"/>
    </source>
</evidence>
<accession>A0A382D0J0</accession>
<organism evidence="1">
    <name type="scientific">marine metagenome</name>
    <dbReference type="NCBI Taxonomy" id="408172"/>
    <lineage>
        <taxon>unclassified sequences</taxon>
        <taxon>metagenomes</taxon>
        <taxon>ecological metagenomes</taxon>
    </lineage>
</organism>
<sequence>MMPELNIPFVHSCRLRLTAMAAACHLVLLPAILQAQDGRLGQEPELVERLPARILQDQPFVGRFDESPYRNFGFKNYPRLPEFSSNLTYHYNTLGDPLIYGTQLVNWVERRGLGVQRGYSLANEGGGHGETANAYRNLFGNVIIGTDGTDTWQSKFIYGDEIRSSLTPLTMKLSNMNGLRIDVATKLDNFSAMLSTLPWAGQTGQGPSVDGRPSPKVPTMMLATHYQRKIGFLNVSGTFLNIHQYEPLMASRFESLRGAPGAIQTAPAMVALRILDDSPQDGRGGPVLHDVKVFVDGELHPEIEPFIVHLNKRRDERQVYMAPLRNDGTRFALPTLRNYAFENRGAPNSGYNLYININPVDPAIWYRGYEFPFFIDHLFYRDFKLNDENHVVDDEGTTVREAFAYDQAESSGDFLGLSTMADLPQAFDGETYGILYVDLESIQQSITSVEIELSLANDYRVEMSQIPISGSTETPPGRNHAERYRYASFFRTVARADGNPQDGNPKKVRIRVGAPTGLRLASASVSGVLKG</sequence>
<dbReference type="AlphaFoldDB" id="A0A382D0J0"/>
<feature type="non-terminal residue" evidence="1">
    <location>
        <position position="531"/>
    </location>
</feature>
<name>A0A382D0J0_9ZZZZ</name>